<evidence type="ECO:0000313" key="2">
    <source>
        <dbReference type="Proteomes" id="UP000596742"/>
    </source>
</evidence>
<dbReference type="InterPro" id="IPR017850">
    <property type="entry name" value="Alkaline_phosphatase_core_sf"/>
</dbReference>
<dbReference type="Pfam" id="PF02995">
    <property type="entry name" value="DUF229"/>
    <property type="match status" value="1"/>
</dbReference>
<dbReference type="AlphaFoldDB" id="A0A8B6C3N1"/>
<organism evidence="1 2">
    <name type="scientific">Mytilus galloprovincialis</name>
    <name type="common">Mediterranean mussel</name>
    <dbReference type="NCBI Taxonomy" id="29158"/>
    <lineage>
        <taxon>Eukaryota</taxon>
        <taxon>Metazoa</taxon>
        <taxon>Spiralia</taxon>
        <taxon>Lophotrochozoa</taxon>
        <taxon>Mollusca</taxon>
        <taxon>Bivalvia</taxon>
        <taxon>Autobranchia</taxon>
        <taxon>Pteriomorphia</taxon>
        <taxon>Mytilida</taxon>
        <taxon>Mytiloidea</taxon>
        <taxon>Mytilidae</taxon>
        <taxon>Mytilinae</taxon>
        <taxon>Mytilus</taxon>
    </lineage>
</organism>
<gene>
    <name evidence="1" type="ORF">MGAL_10B065370</name>
</gene>
<sequence length="149" mass="17569">DAVCTFYSKDMSGFKYQPTDYYDQLTMTQLKKGNRKLNKFCYHGKSLSEFVNERMFKMVSSFSLSKHIRMTHESLTRAVTIDKLISKTLQRLHKNSLLNNTFLALFGDHGIRSGKVRPTFIGQLEERLPMMLMYVPPWFKNKYCSYLRI</sequence>
<protein>
    <recommendedName>
        <fullName evidence="3">Sulfatase N-terminal domain-containing protein</fullName>
    </recommendedName>
</protein>
<dbReference type="EMBL" id="UYJE01001088">
    <property type="protein sequence ID" value="VDH99040.1"/>
    <property type="molecule type" value="Genomic_DNA"/>
</dbReference>
<accession>A0A8B6C3N1</accession>
<reference evidence="1" key="1">
    <citation type="submission" date="2018-11" db="EMBL/GenBank/DDBJ databases">
        <authorList>
            <person name="Alioto T."/>
            <person name="Alioto T."/>
        </authorList>
    </citation>
    <scope>NUCLEOTIDE SEQUENCE</scope>
</reference>
<dbReference type="InterPro" id="IPR004245">
    <property type="entry name" value="DUF229"/>
</dbReference>
<evidence type="ECO:0008006" key="3">
    <source>
        <dbReference type="Google" id="ProtNLM"/>
    </source>
</evidence>
<dbReference type="SUPFAM" id="SSF53649">
    <property type="entry name" value="Alkaline phosphatase-like"/>
    <property type="match status" value="1"/>
</dbReference>
<dbReference type="GO" id="GO:0005615">
    <property type="term" value="C:extracellular space"/>
    <property type="evidence" value="ECO:0007669"/>
    <property type="project" value="TreeGrafter"/>
</dbReference>
<keyword evidence="2" id="KW-1185">Reference proteome</keyword>
<dbReference type="OrthoDB" id="6129575at2759"/>
<name>A0A8B6C3N1_MYTGA</name>
<dbReference type="PANTHER" id="PTHR10974:SF6">
    <property type="entry name" value="PROTEIN CBG19234"/>
    <property type="match status" value="1"/>
</dbReference>
<dbReference type="Proteomes" id="UP000596742">
    <property type="component" value="Unassembled WGS sequence"/>
</dbReference>
<comment type="caution">
    <text evidence="1">The sequence shown here is derived from an EMBL/GenBank/DDBJ whole genome shotgun (WGS) entry which is preliminary data.</text>
</comment>
<evidence type="ECO:0000313" key="1">
    <source>
        <dbReference type="EMBL" id="VDH99040.1"/>
    </source>
</evidence>
<feature type="non-terminal residue" evidence="1">
    <location>
        <position position="1"/>
    </location>
</feature>
<proteinExistence type="predicted"/>
<dbReference type="PANTHER" id="PTHR10974">
    <property type="entry name" value="FI08016P-RELATED"/>
    <property type="match status" value="1"/>
</dbReference>